<evidence type="ECO:0000259" key="1">
    <source>
        <dbReference type="Pfam" id="PF04765"/>
    </source>
</evidence>
<dbReference type="SUPFAM" id="SSF53448">
    <property type="entry name" value="Nucleotide-diphospho-sugar transferases"/>
    <property type="match status" value="1"/>
</dbReference>
<dbReference type="OrthoDB" id="1018at2157"/>
<keyword evidence="3" id="KW-1185">Reference proteome</keyword>
<reference evidence="2 3" key="1">
    <citation type="submission" date="2020-12" db="EMBL/GenBank/DDBJ databases">
        <title>Halosimplex halophilum sp. nov. and Halosimplex salinum sp. nov., two new members of the genus Halosimplex.</title>
        <authorList>
            <person name="Cui H.L."/>
        </authorList>
    </citation>
    <scope>NUCLEOTIDE SEQUENCE [LARGE SCALE GENOMIC DNA]</scope>
    <source>
        <strain evidence="2 3">YGH94</strain>
    </source>
</reference>
<dbReference type="InterPro" id="IPR006852">
    <property type="entry name" value="TOD1_MUCI70"/>
</dbReference>
<dbReference type="RefSeq" id="WP_198061999.1">
    <property type="nucleotide sequence ID" value="NZ_CP065856.1"/>
</dbReference>
<proteinExistence type="predicted"/>
<dbReference type="EMBL" id="CP065856">
    <property type="protein sequence ID" value="QPV63206.1"/>
    <property type="molecule type" value="Genomic_DNA"/>
</dbReference>
<dbReference type="InterPro" id="IPR048354">
    <property type="entry name" value="TOD1_MUCI70_glycTrfase_dom"/>
</dbReference>
<gene>
    <name evidence="2" type="ORF">I7X12_00805</name>
</gene>
<sequence length="280" mass="33071">MPSKDIVVYKAIFDDYDILTDPEVTSNNIKYVCFTDDEKLESVVWDIRVLKDATTSPNIHNRRLKMKPHELFPEFEYSVYLDGNIHIVGNIETLIKRTMTDGPLAAPSHPSRESVAEEARKCIDAGLAPKNRVNEQLKRYRQLGFPDEEGLTENSVLIREHNDSDVVSVMEDWWQELGTETERDQLSLQYTLWKNDVECTRLPVDARWSSHFRRYPHTPDDWRKLFWRSWIDIYLHRGRGSYRNMFNSILYYTVICSNIVLQDGPLELLRRTENFIRERV</sequence>
<evidence type="ECO:0000313" key="2">
    <source>
        <dbReference type="EMBL" id="QPV63206.1"/>
    </source>
</evidence>
<dbReference type="InterPro" id="IPR029044">
    <property type="entry name" value="Nucleotide-diphossugar_trans"/>
</dbReference>
<dbReference type="KEGG" id="hlt:I7X12_00805"/>
<dbReference type="PANTHER" id="PTHR12956:SF17">
    <property type="entry name" value="OS01G0749100 PROTEIN"/>
    <property type="match status" value="1"/>
</dbReference>
<feature type="domain" description="TOD1/MUCI70 glycosyltransferase-like" evidence="1">
    <location>
        <begin position="4"/>
        <end position="195"/>
    </location>
</feature>
<dbReference type="Proteomes" id="UP000595001">
    <property type="component" value="Chromosome"/>
</dbReference>
<dbReference type="AlphaFoldDB" id="A0A7T3FYX2"/>
<protein>
    <submittedName>
        <fullName evidence="2">DUF616 domain-containing protein</fullName>
    </submittedName>
</protein>
<dbReference type="PANTHER" id="PTHR12956">
    <property type="entry name" value="ALKALINE CERAMIDASE-RELATED"/>
    <property type="match status" value="1"/>
</dbReference>
<evidence type="ECO:0000313" key="3">
    <source>
        <dbReference type="Proteomes" id="UP000595001"/>
    </source>
</evidence>
<name>A0A7T3FYX2_9EURY</name>
<organism evidence="2 3">
    <name type="scientific">Halosimplex litoreum</name>
    <dbReference type="NCBI Taxonomy" id="1198301"/>
    <lineage>
        <taxon>Archaea</taxon>
        <taxon>Methanobacteriati</taxon>
        <taxon>Methanobacteriota</taxon>
        <taxon>Stenosarchaea group</taxon>
        <taxon>Halobacteria</taxon>
        <taxon>Halobacteriales</taxon>
        <taxon>Haloarculaceae</taxon>
        <taxon>Halosimplex</taxon>
    </lineage>
</organism>
<accession>A0A7T3FYX2</accession>
<dbReference type="Pfam" id="PF04765">
    <property type="entry name" value="TOD1_MUCI70"/>
    <property type="match status" value="1"/>
</dbReference>
<dbReference type="GeneID" id="60586988"/>